<dbReference type="GO" id="GO:0006412">
    <property type="term" value="P:translation"/>
    <property type="evidence" value="ECO:0007669"/>
    <property type="project" value="InterPro"/>
</dbReference>
<dbReference type="GO" id="GO:0003735">
    <property type="term" value="F:structural constituent of ribosome"/>
    <property type="evidence" value="ECO:0007669"/>
    <property type="project" value="InterPro"/>
</dbReference>
<evidence type="ECO:0000256" key="2">
    <source>
        <dbReference type="ARBA" id="ARBA00022980"/>
    </source>
</evidence>
<evidence type="ECO:0008006" key="5">
    <source>
        <dbReference type="Google" id="ProtNLM"/>
    </source>
</evidence>
<dbReference type="GO" id="GO:0015934">
    <property type="term" value="C:large ribosomal subunit"/>
    <property type="evidence" value="ECO:0007669"/>
    <property type="project" value="InterPro"/>
</dbReference>
<evidence type="ECO:0000256" key="1">
    <source>
        <dbReference type="ARBA" id="ARBA00010531"/>
    </source>
</evidence>
<dbReference type="AlphaFoldDB" id="A0A7S4DAC6"/>
<dbReference type="PANTHER" id="PTHR23105">
    <property type="entry name" value="RIBOSOMAL PROTEIN L7AE FAMILY MEMBER"/>
    <property type="match status" value="1"/>
</dbReference>
<organism evidence="4">
    <name type="scientific">Heterosigma akashiwo</name>
    <name type="common">Chromophytic alga</name>
    <name type="synonym">Heterosigma carterae</name>
    <dbReference type="NCBI Taxonomy" id="2829"/>
    <lineage>
        <taxon>Eukaryota</taxon>
        <taxon>Sar</taxon>
        <taxon>Stramenopiles</taxon>
        <taxon>Ochrophyta</taxon>
        <taxon>Raphidophyceae</taxon>
        <taxon>Chattonellales</taxon>
        <taxon>Chattonellaceae</taxon>
        <taxon>Heterosigma</taxon>
    </lineage>
</organism>
<dbReference type="InterPro" id="IPR028364">
    <property type="entry name" value="Ribosomal_uL1/biogenesis"/>
</dbReference>
<evidence type="ECO:0000256" key="3">
    <source>
        <dbReference type="ARBA" id="ARBA00023274"/>
    </source>
</evidence>
<dbReference type="InterPro" id="IPR050257">
    <property type="entry name" value="eL8/uL1-like"/>
</dbReference>
<sequence>MSKLPNESLDAAVNDVLAFARGEIINKNGRVMKGKKRKFTETVELQVVLQHYDPQRDKRFSGTLKLPNIPRPNMKVCLLGNTAHCEQASKIGLDALSLEDLKKLNRNKKLIKKLLLQKYTAFLASGSLIKYIPRLLNPGPRVGKFPTVIASNEDLQEKVDSLKATIKFQLKKLLCLGIAVGNCDQAQEEITLNVQVAVKFLASLLKKNWQNIKVVYIKSTMGPSFQIYTSR</sequence>
<name>A0A7S4DAC6_HETAK</name>
<evidence type="ECO:0000313" key="4">
    <source>
        <dbReference type="EMBL" id="CAE0638042.1"/>
    </source>
</evidence>
<protein>
    <recommendedName>
        <fullName evidence="5">Ribosomal protein</fullName>
    </recommendedName>
</protein>
<dbReference type="PIRSF" id="PIRSF002155">
    <property type="entry name" value="Ribosomal_L1"/>
    <property type="match status" value="1"/>
</dbReference>
<dbReference type="InterPro" id="IPR002143">
    <property type="entry name" value="Ribosomal_uL1"/>
</dbReference>
<dbReference type="Gene3D" id="3.30.190.20">
    <property type="match status" value="1"/>
</dbReference>
<comment type="similarity">
    <text evidence="1">Belongs to the universal ribosomal protein uL1 family.</text>
</comment>
<dbReference type="InterPro" id="IPR023674">
    <property type="entry name" value="Ribosomal_uL1-like"/>
</dbReference>
<proteinExistence type="inferred from homology"/>
<accession>A0A7S4DAC6</accession>
<gene>
    <name evidence="4" type="ORF">HAKA00212_LOCUS16819</name>
</gene>
<dbReference type="EMBL" id="HBIU01036603">
    <property type="protein sequence ID" value="CAE0638042.1"/>
    <property type="molecule type" value="Transcribed_RNA"/>
</dbReference>
<dbReference type="Gene3D" id="3.40.50.790">
    <property type="match status" value="1"/>
</dbReference>
<reference evidence="4" key="1">
    <citation type="submission" date="2021-01" db="EMBL/GenBank/DDBJ databases">
        <authorList>
            <person name="Corre E."/>
            <person name="Pelletier E."/>
            <person name="Niang G."/>
            <person name="Scheremetjew M."/>
            <person name="Finn R."/>
            <person name="Kale V."/>
            <person name="Holt S."/>
            <person name="Cochrane G."/>
            <person name="Meng A."/>
            <person name="Brown T."/>
            <person name="Cohen L."/>
        </authorList>
    </citation>
    <scope>NUCLEOTIDE SEQUENCE</scope>
    <source>
        <strain evidence="4">CCMP3107</strain>
    </source>
</reference>
<dbReference type="CDD" id="cd00403">
    <property type="entry name" value="Ribosomal_L1"/>
    <property type="match status" value="1"/>
</dbReference>
<dbReference type="SUPFAM" id="SSF56808">
    <property type="entry name" value="Ribosomal protein L1"/>
    <property type="match status" value="1"/>
</dbReference>
<dbReference type="InterPro" id="IPR016095">
    <property type="entry name" value="Ribosomal_uL1_3-a/b-sand"/>
</dbReference>
<dbReference type="Pfam" id="PF00687">
    <property type="entry name" value="Ribosomal_L1"/>
    <property type="match status" value="1"/>
</dbReference>
<keyword evidence="2" id="KW-0689">Ribosomal protein</keyword>
<dbReference type="GO" id="GO:0003723">
    <property type="term" value="F:RNA binding"/>
    <property type="evidence" value="ECO:0007669"/>
    <property type="project" value="InterPro"/>
</dbReference>
<keyword evidence="3" id="KW-0687">Ribonucleoprotein</keyword>